<proteinExistence type="predicted"/>
<organism evidence="3">
    <name type="scientific">Chromera velia CCMP2878</name>
    <dbReference type="NCBI Taxonomy" id="1169474"/>
    <lineage>
        <taxon>Eukaryota</taxon>
        <taxon>Sar</taxon>
        <taxon>Alveolata</taxon>
        <taxon>Colpodellida</taxon>
        <taxon>Chromeraceae</taxon>
        <taxon>Chromera</taxon>
    </lineage>
</organism>
<name>A0A0G4FED7_9ALVE</name>
<accession>A0A0G4FED7</accession>
<dbReference type="AlphaFoldDB" id="A0A0G4FED7"/>
<feature type="region of interest" description="Disordered" evidence="1">
    <location>
        <begin position="345"/>
        <end position="376"/>
    </location>
</feature>
<sequence length="376" mass="40416">MDLEAVTKTHSASSHLYIGVESYPCSILEYNWETGRLERRFVLEDFPSESANMGLEGLAFVPSKTGETPESGDDDAFLASGLFYASSEATADLYIYKLPPKGQETGAVENPQGYLDVSLRQVTDHPHVTPLTKLLHEHSLHGSALSFSEGGLFALAERPGSGSPQPAHLVLRIDPFAESDEKTVTVVDTELGLEDPEGLAIVPLSGGGGDKEVFMCSDDGNIVCAKRLRNNALHGFGQPACPLPSSVGDVKTVSHHVEHGKSASARMWSDIRLWSEDTSHRLRQPTLLGAPLYVWCLVFLILFVCACAAVVWAFFRFCDTSSAAASEEGRVGSTLSMGRICNKGARGRGSASNRENQPILAPVPEEGESQIGASEP</sequence>
<evidence type="ECO:0000256" key="1">
    <source>
        <dbReference type="SAM" id="MobiDB-lite"/>
    </source>
</evidence>
<keyword evidence="2" id="KW-1133">Transmembrane helix</keyword>
<keyword evidence="2" id="KW-0472">Membrane</keyword>
<reference evidence="3" key="1">
    <citation type="submission" date="2014-11" db="EMBL/GenBank/DDBJ databases">
        <authorList>
            <person name="Otto D Thomas"/>
            <person name="Naeem Raeece"/>
        </authorList>
    </citation>
    <scope>NUCLEOTIDE SEQUENCE</scope>
</reference>
<protein>
    <recommendedName>
        <fullName evidence="4">Phytase-like domain-containing protein</fullName>
    </recommendedName>
</protein>
<dbReference type="EMBL" id="CDMZ01000300">
    <property type="protein sequence ID" value="CEM11321.1"/>
    <property type="molecule type" value="Genomic_DNA"/>
</dbReference>
<feature type="transmembrane region" description="Helical" evidence="2">
    <location>
        <begin position="292"/>
        <end position="315"/>
    </location>
</feature>
<evidence type="ECO:0000313" key="3">
    <source>
        <dbReference type="EMBL" id="CEM11321.1"/>
    </source>
</evidence>
<evidence type="ECO:0000256" key="2">
    <source>
        <dbReference type="SAM" id="Phobius"/>
    </source>
</evidence>
<gene>
    <name evidence="3" type="ORF">Cvel_16500</name>
</gene>
<evidence type="ECO:0008006" key="4">
    <source>
        <dbReference type="Google" id="ProtNLM"/>
    </source>
</evidence>
<dbReference type="VEuPathDB" id="CryptoDB:Cvel_16500"/>
<keyword evidence="2" id="KW-0812">Transmembrane</keyword>